<proteinExistence type="predicted"/>
<reference evidence="2" key="1">
    <citation type="submission" date="2020-05" db="EMBL/GenBank/DDBJ databases">
        <title>Phylogenomic resolution of chytrid fungi.</title>
        <authorList>
            <person name="Stajich J.E."/>
            <person name="Amses K."/>
            <person name="Simmons R."/>
            <person name="Seto K."/>
            <person name="Myers J."/>
            <person name="Bonds A."/>
            <person name="Quandt C.A."/>
            <person name="Barry K."/>
            <person name="Liu P."/>
            <person name="Grigoriev I."/>
            <person name="Longcore J.E."/>
            <person name="James T.Y."/>
        </authorList>
    </citation>
    <scope>NUCLEOTIDE SEQUENCE</scope>
    <source>
        <strain evidence="2">JEL0379</strain>
    </source>
</reference>
<dbReference type="FunFam" id="1.10.8.270:FF:000007">
    <property type="entry name" value="TBC1 domain family member 10A"/>
    <property type="match status" value="1"/>
</dbReference>
<feature type="domain" description="Rab-GAP TBC" evidence="1">
    <location>
        <begin position="42"/>
        <end position="227"/>
    </location>
</feature>
<accession>A0AAD5XPN7</accession>
<dbReference type="SMART" id="SM00164">
    <property type="entry name" value="TBC"/>
    <property type="match status" value="1"/>
</dbReference>
<dbReference type="InterPro" id="IPR050302">
    <property type="entry name" value="Rab_GAP_TBC_domain"/>
</dbReference>
<gene>
    <name evidence="2" type="ORF">HDU87_007732</name>
</gene>
<dbReference type="PANTHER" id="PTHR47219:SF9">
    <property type="entry name" value="GTPASE ACTIVATING PROTEIN AND CENTROSOME-ASSOCIATED, ISOFORM B"/>
    <property type="match status" value="1"/>
</dbReference>
<keyword evidence="3" id="KW-1185">Reference proteome</keyword>
<dbReference type="Gene3D" id="1.10.10.750">
    <property type="entry name" value="Ypt/Rab-GAP domain of gyp1p, domain 1"/>
    <property type="match status" value="1"/>
</dbReference>
<dbReference type="AlphaFoldDB" id="A0AAD5XPN7"/>
<dbReference type="Gene3D" id="1.10.8.270">
    <property type="entry name" value="putative rabgap domain of human tbc1 domain family member 14 like domains"/>
    <property type="match status" value="1"/>
</dbReference>
<dbReference type="EMBL" id="JADGJQ010000073">
    <property type="protein sequence ID" value="KAJ3172896.1"/>
    <property type="molecule type" value="Genomic_DNA"/>
</dbReference>
<protein>
    <recommendedName>
        <fullName evidence="1">Rab-GAP TBC domain-containing protein</fullName>
    </recommendedName>
</protein>
<evidence type="ECO:0000313" key="3">
    <source>
        <dbReference type="Proteomes" id="UP001212152"/>
    </source>
</evidence>
<dbReference type="SUPFAM" id="SSF47923">
    <property type="entry name" value="Ypt/Rab-GAP domain of gyp1p"/>
    <property type="match status" value="2"/>
</dbReference>
<name>A0AAD5XPN7_9FUNG</name>
<dbReference type="InterPro" id="IPR035969">
    <property type="entry name" value="Rab-GAP_TBC_sf"/>
</dbReference>
<dbReference type="PROSITE" id="PS50086">
    <property type="entry name" value="TBC_RABGAP"/>
    <property type="match status" value="1"/>
</dbReference>
<dbReference type="Proteomes" id="UP001212152">
    <property type="component" value="Unassembled WGS sequence"/>
</dbReference>
<sequence length="311" mass="35653">MFGSRRTSSVAASEMEWLKLLDHWDSKAPKSRKKIKKMGRAGIPESLRGKVWSALARTDDIKKPGVYDGLLAQRNEEVFDIIERDIARCFPEHPMFAEEGGPGQMNLRNVLRAYAMYNPDIGYCQGMGMLAGMMLMHMPAEESFWLLVATLQTILKDFYTPQLLQLRRDAAVFESLLYKTSRRVARHLDKQEVTPLMYMTSWFMTVFTTTLPWESALRVWDMVYCEGVKPLFRTSLAIFDIFKTELLKECPTNAEILSLLLHLPQEPLQPDVLIKRSLHVKVKNKAITNLRNNIAGKVIGDRGTISLVKRK</sequence>
<dbReference type="PANTHER" id="PTHR47219">
    <property type="entry name" value="RAB GTPASE-ACTIVATING PROTEIN 1-LIKE"/>
    <property type="match status" value="1"/>
</dbReference>
<evidence type="ECO:0000259" key="1">
    <source>
        <dbReference type="PROSITE" id="PS50086"/>
    </source>
</evidence>
<dbReference type="InterPro" id="IPR000195">
    <property type="entry name" value="Rab-GAP-TBC_dom"/>
</dbReference>
<comment type="caution">
    <text evidence="2">The sequence shown here is derived from an EMBL/GenBank/DDBJ whole genome shotgun (WGS) entry which is preliminary data.</text>
</comment>
<dbReference type="Pfam" id="PF00566">
    <property type="entry name" value="RabGAP-TBC"/>
    <property type="match status" value="1"/>
</dbReference>
<dbReference type="Gene3D" id="1.10.472.80">
    <property type="entry name" value="Ypt/Rab-GAP domain of gyp1p, domain 3"/>
    <property type="match status" value="1"/>
</dbReference>
<evidence type="ECO:0000313" key="2">
    <source>
        <dbReference type="EMBL" id="KAJ3172896.1"/>
    </source>
</evidence>
<organism evidence="2 3">
    <name type="scientific">Geranomyces variabilis</name>
    <dbReference type="NCBI Taxonomy" id="109894"/>
    <lineage>
        <taxon>Eukaryota</taxon>
        <taxon>Fungi</taxon>
        <taxon>Fungi incertae sedis</taxon>
        <taxon>Chytridiomycota</taxon>
        <taxon>Chytridiomycota incertae sedis</taxon>
        <taxon>Chytridiomycetes</taxon>
        <taxon>Spizellomycetales</taxon>
        <taxon>Powellomycetaceae</taxon>
        <taxon>Geranomyces</taxon>
    </lineage>
</organism>
<dbReference type="FunFam" id="1.10.472.80:FF:000008">
    <property type="entry name" value="TBC1 domain family member 10A"/>
    <property type="match status" value="1"/>
</dbReference>
<dbReference type="GO" id="GO:0005096">
    <property type="term" value="F:GTPase activator activity"/>
    <property type="evidence" value="ECO:0007669"/>
    <property type="project" value="TreeGrafter"/>
</dbReference>
<dbReference type="GO" id="GO:0031267">
    <property type="term" value="F:small GTPase binding"/>
    <property type="evidence" value="ECO:0007669"/>
    <property type="project" value="TreeGrafter"/>
</dbReference>